<dbReference type="Gene3D" id="3.40.50.1820">
    <property type="entry name" value="alpha/beta hydrolase"/>
    <property type="match status" value="1"/>
</dbReference>
<dbReference type="InterPro" id="IPR000073">
    <property type="entry name" value="AB_hydrolase_1"/>
</dbReference>
<protein>
    <submittedName>
        <fullName evidence="2">Alpha/beta hydrolase</fullName>
    </submittedName>
</protein>
<keyword evidence="3" id="KW-1185">Reference proteome</keyword>
<dbReference type="RefSeq" id="WP_115689775.1">
    <property type="nucleotide sequence ID" value="NZ_CP031417.1"/>
</dbReference>
<feature type="domain" description="AB hydrolase-1" evidence="1">
    <location>
        <begin position="31"/>
        <end position="276"/>
    </location>
</feature>
<sequence length="297" mass="32294">MSDAVSTFISAPDGLKLHVRCYGPRSAEATVVCLPGLARTAADFDVLARSLAGDAATPRRVLALDYRGRGLSDYDRDPSHYDFHVELADVLAVLAALDAMPAVFIGTSRGGILTMLLAVLRPTAIAGAVLNDIGPVIEPKGLMRIKGYVGKLPQPRDFEEGAEILRRLFSAQFPKLTSEDWLAAARRGFKEEHGRLVPTYDVKLAKTMEGVNFDKPLPPLWPQFDALAHVPVMVIRGENSDLLMPATVEAMQARRPDLETLEVPDQGHTPLLVEPDVIGRIADFVARCERAIPAAAR</sequence>
<dbReference type="PANTHER" id="PTHR43689">
    <property type="entry name" value="HYDROLASE"/>
    <property type="match status" value="1"/>
</dbReference>
<dbReference type="GO" id="GO:0016787">
    <property type="term" value="F:hydrolase activity"/>
    <property type="evidence" value="ECO:0007669"/>
    <property type="project" value="UniProtKB-KW"/>
</dbReference>
<proteinExistence type="predicted"/>
<name>A0A345ZTN4_9HYPH</name>
<organism evidence="2 3">
    <name type="scientific">Pseudolabrys taiwanensis</name>
    <dbReference type="NCBI Taxonomy" id="331696"/>
    <lineage>
        <taxon>Bacteria</taxon>
        <taxon>Pseudomonadati</taxon>
        <taxon>Pseudomonadota</taxon>
        <taxon>Alphaproteobacteria</taxon>
        <taxon>Hyphomicrobiales</taxon>
        <taxon>Xanthobacteraceae</taxon>
        <taxon>Pseudolabrys</taxon>
    </lineage>
</organism>
<evidence type="ECO:0000259" key="1">
    <source>
        <dbReference type="Pfam" id="PF12697"/>
    </source>
</evidence>
<evidence type="ECO:0000313" key="3">
    <source>
        <dbReference type="Proteomes" id="UP000254889"/>
    </source>
</evidence>
<dbReference type="InterPro" id="IPR029058">
    <property type="entry name" value="AB_hydrolase_fold"/>
</dbReference>
<gene>
    <name evidence="2" type="ORF">DW352_06975</name>
</gene>
<dbReference type="Pfam" id="PF12697">
    <property type="entry name" value="Abhydrolase_6"/>
    <property type="match status" value="1"/>
</dbReference>
<keyword evidence="2" id="KW-0378">Hydrolase</keyword>
<accession>A0A345ZTN4</accession>
<dbReference type="Proteomes" id="UP000254889">
    <property type="component" value="Chromosome"/>
</dbReference>
<dbReference type="SUPFAM" id="SSF53474">
    <property type="entry name" value="alpha/beta-Hydrolases"/>
    <property type="match status" value="1"/>
</dbReference>
<dbReference type="AlphaFoldDB" id="A0A345ZTN4"/>
<dbReference type="PANTHER" id="PTHR43689:SF8">
    <property type="entry name" value="ALPHA_BETA-HYDROLASES SUPERFAMILY PROTEIN"/>
    <property type="match status" value="1"/>
</dbReference>
<dbReference type="OrthoDB" id="9791366at2"/>
<evidence type="ECO:0000313" key="2">
    <source>
        <dbReference type="EMBL" id="AXK80281.1"/>
    </source>
</evidence>
<dbReference type="KEGG" id="ptaw:DW352_06975"/>
<reference evidence="2 3" key="1">
    <citation type="submission" date="2018-07" db="EMBL/GenBank/DDBJ databases">
        <authorList>
            <person name="Quirk P.G."/>
            <person name="Krulwich T.A."/>
        </authorList>
    </citation>
    <scope>NUCLEOTIDE SEQUENCE [LARGE SCALE GENOMIC DNA]</scope>
    <source>
        <strain evidence="2 3">CC-BB4</strain>
    </source>
</reference>
<dbReference type="EMBL" id="CP031417">
    <property type="protein sequence ID" value="AXK80281.1"/>
    <property type="molecule type" value="Genomic_DNA"/>
</dbReference>